<feature type="compositionally biased region" description="Basic and acidic residues" evidence="2">
    <location>
        <begin position="1092"/>
        <end position="1107"/>
    </location>
</feature>
<accession>A0A6H5I8F6</accession>
<dbReference type="Proteomes" id="UP000479190">
    <property type="component" value="Unassembled WGS sequence"/>
</dbReference>
<feature type="compositionally biased region" description="Basic and acidic residues" evidence="2">
    <location>
        <begin position="1166"/>
        <end position="1175"/>
    </location>
</feature>
<dbReference type="PANTHER" id="PTHR13354">
    <property type="entry name" value="ROUND SPERMATID BASIC PROTEIN 1"/>
    <property type="match status" value="1"/>
</dbReference>
<organism evidence="3 4">
    <name type="scientific">Trichogramma brassicae</name>
    <dbReference type="NCBI Taxonomy" id="86971"/>
    <lineage>
        <taxon>Eukaryota</taxon>
        <taxon>Metazoa</taxon>
        <taxon>Ecdysozoa</taxon>
        <taxon>Arthropoda</taxon>
        <taxon>Hexapoda</taxon>
        <taxon>Insecta</taxon>
        <taxon>Pterygota</taxon>
        <taxon>Neoptera</taxon>
        <taxon>Endopterygota</taxon>
        <taxon>Hymenoptera</taxon>
        <taxon>Apocrita</taxon>
        <taxon>Proctotrupomorpha</taxon>
        <taxon>Chalcidoidea</taxon>
        <taxon>Trichogrammatidae</taxon>
        <taxon>Trichogramma</taxon>
    </lineage>
</organism>
<feature type="region of interest" description="Disordered" evidence="2">
    <location>
        <begin position="60"/>
        <end position="81"/>
    </location>
</feature>
<feature type="compositionally biased region" description="Basic and acidic residues" evidence="2">
    <location>
        <begin position="241"/>
        <end position="251"/>
    </location>
</feature>
<feature type="compositionally biased region" description="Basic and acidic residues" evidence="2">
    <location>
        <begin position="883"/>
        <end position="894"/>
    </location>
</feature>
<gene>
    <name evidence="3" type="ORF">TBRA_LOCUS4922</name>
</gene>
<feature type="compositionally biased region" description="Polar residues" evidence="2">
    <location>
        <begin position="958"/>
        <end position="967"/>
    </location>
</feature>
<keyword evidence="4" id="KW-1185">Reference proteome</keyword>
<name>A0A6H5I8F6_9HYME</name>
<dbReference type="InterPro" id="IPR026306">
    <property type="entry name" value="RSBN1/Dpy-2/CEP530"/>
</dbReference>
<proteinExistence type="inferred from homology"/>
<feature type="compositionally biased region" description="Low complexity" evidence="2">
    <location>
        <begin position="252"/>
        <end position="267"/>
    </location>
</feature>
<feature type="compositionally biased region" description="Low complexity" evidence="2">
    <location>
        <begin position="1183"/>
        <end position="1196"/>
    </location>
</feature>
<evidence type="ECO:0000256" key="1">
    <source>
        <dbReference type="ARBA" id="ARBA00010560"/>
    </source>
</evidence>
<evidence type="ECO:0008006" key="5">
    <source>
        <dbReference type="Google" id="ProtNLM"/>
    </source>
</evidence>
<sequence length="1282" mass="144093">MCLWRTQTTTKQTLLVCSALRKKNSAAGTAERIGEIRPTYACTCVSYRCVLHTCITATSNGARSHDSSEEKIKERERERERERFRPSCRISTALCKECIVDSTTFPENDEKPIVVAQADDGGIACSRSPQIAESLQSKKHLEMSSPKSPDCPSTVSAGPNSPASVVIATKSSMTYGLPMVLDGNTWKCKVPSEPSEAKTAPKVEKAFVPCVVKSETEENNVSNCDTVETVIKDEIKQESLVLKSEKDESKSKSSSSHNKTHSSSSSSSKDKHKDTRSDRHSCSRCYKRSKIKKSNVGVQCQRDRRNSTSLSHKSPSYKNEINLNGSEVKLGMNLSQRRILDKQFEKVDNSIHLENLKYKDFIHIETYPNGGASIVRMYQDEISVLSPEELDELAEEYFKVVFGEDENGRAHHVMGIVHNSASYMPDLLDHMAELYPNLVVKNAVLGKKNDVETTTMQKYQEHVYSTYTNGTFRYGPLHQISVVGTVHEETGGYFPDILEMLEKNIFLKKTMPWGSLSAVRMESPRESNDGPILWVRPGEQLVPTAEMKQTPLKRRRTGINELRNLQYLPRLSEAREYMFEDRTRAHADHVGHGLDRQTTAAVGVLKAIHGGQQCKLNRITKDVVAFHAADFIELTEKLQLDLHEPPISQCVQWLEDAKLNQLRRQNIRYARIQLYDNDIYFLPRNIIHQFRTVSAVSSVAWHVRLQQYYPEDLESSKQINCSEDEVNIRNREKAKRKLIIDTDDSDDDATKKNASKKAEKRTNFDEEKKAKERAAEYQGNLKKSDQHHRDKKAKVPSLIPTVLTEAETEAANKAAAERKRYKEKKAKRDEERRKSQNDKKDRNDDRETKDKQEHRDKEKHRDSGERRHSSSSKSSSSVNGSKNNHDSNRKRSEKSSSCSSSLIAANRRPSSSSSSSQHSSKTDNRSAISESESKIPKNTEPTTSLTTTDSSLSTNTTKPEATRNNASPDAVKQENIAVKVDTELISARQTVGKTYATQVVDKALEIAIYKSKTENVQEVCQSFRDGVASASKEMLERIRKASLELAEKLCGEDKTVLEKTYKLLESETLTSFESELDCATELAVKALIEMAEESKEEPAKKTKKSEIVDVAPKENNVASSSTDKDKSTVTSEKKYQNSGSDEKNKSSSNGSIHKHADKHRNHKKTDHRDRHDRDRDRKKHHSSSSSSSSSRNSSSSSHRHKDSKSSSSINSHHRSSHSSSSHKSSSSSSDHKSRKHKSSSSLEQPDIKKPRIDETVSTVNNNELPSSNQIIVAASSVVNNIT</sequence>
<feature type="compositionally biased region" description="Polar residues" evidence="2">
    <location>
        <begin position="1255"/>
        <end position="1266"/>
    </location>
</feature>
<evidence type="ECO:0000256" key="2">
    <source>
        <dbReference type="SAM" id="MobiDB-lite"/>
    </source>
</evidence>
<feature type="compositionally biased region" description="Basic and acidic residues" evidence="2">
    <location>
        <begin position="1245"/>
        <end position="1254"/>
    </location>
</feature>
<feature type="compositionally biased region" description="Polar residues" evidence="2">
    <location>
        <begin position="307"/>
        <end position="320"/>
    </location>
</feature>
<feature type="compositionally biased region" description="Basic and acidic residues" evidence="2">
    <location>
        <begin position="268"/>
        <end position="281"/>
    </location>
</feature>
<feature type="compositionally biased region" description="Basic and acidic residues" evidence="2">
    <location>
        <begin position="815"/>
        <end position="868"/>
    </location>
</feature>
<feature type="compositionally biased region" description="Basic residues" evidence="2">
    <location>
        <begin position="1152"/>
        <end position="1165"/>
    </location>
</feature>
<feature type="compositionally biased region" description="Low complexity" evidence="2">
    <location>
        <begin position="910"/>
        <end position="919"/>
    </location>
</feature>
<protein>
    <recommendedName>
        <fullName evidence="5">Round spermatid basic protein 1-like protein</fullName>
    </recommendedName>
</protein>
<feature type="region of interest" description="Disordered" evidence="2">
    <location>
        <begin position="241"/>
        <end position="320"/>
    </location>
</feature>
<dbReference type="GO" id="GO:0005634">
    <property type="term" value="C:nucleus"/>
    <property type="evidence" value="ECO:0007669"/>
    <property type="project" value="InterPro"/>
</dbReference>
<evidence type="ECO:0000313" key="3">
    <source>
        <dbReference type="EMBL" id="CAB0032999.1"/>
    </source>
</evidence>
<dbReference type="OrthoDB" id="7689364at2759"/>
<feature type="compositionally biased region" description="Low complexity" evidence="2">
    <location>
        <begin position="1217"/>
        <end position="1228"/>
    </location>
</feature>
<feature type="compositionally biased region" description="Basic and acidic residues" evidence="2">
    <location>
        <begin position="63"/>
        <end position="81"/>
    </location>
</feature>
<feature type="region of interest" description="Disordered" evidence="2">
    <location>
        <begin position="744"/>
        <end position="974"/>
    </location>
</feature>
<feature type="compositionally biased region" description="Basic and acidic residues" evidence="2">
    <location>
        <begin position="1122"/>
        <end position="1145"/>
    </location>
</feature>
<dbReference type="EMBL" id="CADCXV010000695">
    <property type="protein sequence ID" value="CAB0032999.1"/>
    <property type="molecule type" value="Genomic_DNA"/>
</dbReference>
<reference evidence="3 4" key="1">
    <citation type="submission" date="2020-02" db="EMBL/GenBank/DDBJ databases">
        <authorList>
            <person name="Ferguson B K."/>
        </authorList>
    </citation>
    <scope>NUCLEOTIDE SEQUENCE [LARGE SCALE GENOMIC DNA]</scope>
</reference>
<feature type="compositionally biased region" description="Low complexity" evidence="2">
    <location>
        <begin position="942"/>
        <end position="957"/>
    </location>
</feature>
<comment type="similarity">
    <text evidence="1">Belongs to the round spermatid basic protein 1 family.</text>
</comment>
<dbReference type="PANTHER" id="PTHR13354:SF11">
    <property type="entry name" value="LYSINE-SPECIFIC DEMETHYLASE 9"/>
    <property type="match status" value="1"/>
</dbReference>
<feature type="region of interest" description="Disordered" evidence="2">
    <location>
        <begin position="1092"/>
        <end position="1266"/>
    </location>
</feature>
<evidence type="ECO:0000313" key="4">
    <source>
        <dbReference type="Proteomes" id="UP000479190"/>
    </source>
</evidence>
<feature type="compositionally biased region" description="Basic and acidic residues" evidence="2">
    <location>
        <begin position="748"/>
        <end position="775"/>
    </location>
</feature>